<comment type="caution">
    <text evidence="2">The sequence shown here is derived from an EMBL/GenBank/DDBJ whole genome shotgun (WGS) entry which is preliminary data.</text>
</comment>
<proteinExistence type="predicted"/>
<protein>
    <submittedName>
        <fullName evidence="2">Uncharacterized protein</fullName>
    </submittedName>
</protein>
<sequence length="217" mass="23668">MDSDTVIDGHNKPRSLPNTPFTSTTVIVDDQAVVIPADESDAIINSYNKLHDLPNDPPTPPAVIVDDELPTEPLNSTTLVHDEHATATTGDGTPPKQTSSAQTWLTSRLVHLVIELASFFAHSALTARYLTQSRTRKTAEHESCLTTAMQIPCQTCLDNLRHCNANAEKAREGVVIGLDWVDIAAIIVLAVLWRAFLAASEKWLVAKIAANKNKLEE</sequence>
<gene>
    <name evidence="2" type="ORF">EDD36DRAFT_433524</name>
</gene>
<name>A0AAN6DZZ0_9EURO</name>
<feature type="region of interest" description="Disordered" evidence="1">
    <location>
        <begin position="1"/>
        <end position="22"/>
    </location>
</feature>
<evidence type="ECO:0000313" key="2">
    <source>
        <dbReference type="EMBL" id="KAI1615734.1"/>
    </source>
</evidence>
<dbReference type="AlphaFoldDB" id="A0AAN6DZZ0"/>
<reference evidence="2" key="1">
    <citation type="journal article" date="2022" name="bioRxiv">
        <title>Deciphering the potential niche of two novel black yeast fungi from a biological soil crust based on their genomes, phenotypes, and melanin regulation.</title>
        <authorList>
            <consortium name="DOE Joint Genome Institute"/>
            <person name="Carr E.C."/>
            <person name="Barton Q."/>
            <person name="Grambo S."/>
            <person name="Sullivan M."/>
            <person name="Renfro C.M."/>
            <person name="Kuo A."/>
            <person name="Pangilinan J."/>
            <person name="Lipzen A."/>
            <person name="Keymanesh K."/>
            <person name="Savage E."/>
            <person name="Barry K."/>
            <person name="Grigoriev I.V."/>
            <person name="Riekhof W.R."/>
            <person name="Harris S.S."/>
        </authorList>
    </citation>
    <scope>NUCLEOTIDE SEQUENCE</scope>
    <source>
        <strain evidence="2">JF 03-4F</strain>
    </source>
</reference>
<evidence type="ECO:0000313" key="3">
    <source>
        <dbReference type="Proteomes" id="UP001203852"/>
    </source>
</evidence>
<organism evidence="2 3">
    <name type="scientific">Exophiala viscosa</name>
    <dbReference type="NCBI Taxonomy" id="2486360"/>
    <lineage>
        <taxon>Eukaryota</taxon>
        <taxon>Fungi</taxon>
        <taxon>Dikarya</taxon>
        <taxon>Ascomycota</taxon>
        <taxon>Pezizomycotina</taxon>
        <taxon>Eurotiomycetes</taxon>
        <taxon>Chaetothyriomycetidae</taxon>
        <taxon>Chaetothyriales</taxon>
        <taxon>Herpotrichiellaceae</taxon>
        <taxon>Exophiala</taxon>
    </lineage>
</organism>
<accession>A0AAN6DZZ0</accession>
<dbReference type="EMBL" id="MU404352">
    <property type="protein sequence ID" value="KAI1615734.1"/>
    <property type="molecule type" value="Genomic_DNA"/>
</dbReference>
<evidence type="ECO:0000256" key="1">
    <source>
        <dbReference type="SAM" id="MobiDB-lite"/>
    </source>
</evidence>
<dbReference type="Proteomes" id="UP001203852">
    <property type="component" value="Unassembled WGS sequence"/>
</dbReference>
<keyword evidence="3" id="KW-1185">Reference proteome</keyword>